<dbReference type="KEGG" id="ckh:LVJ77_08220"/>
<keyword evidence="2" id="KW-1185">Reference proteome</keyword>
<organism evidence="1 2">
    <name type="scientific">Conchiformibius kuhniae</name>
    <dbReference type="NCBI Taxonomy" id="211502"/>
    <lineage>
        <taxon>Bacteria</taxon>
        <taxon>Pseudomonadati</taxon>
        <taxon>Pseudomonadota</taxon>
        <taxon>Betaproteobacteria</taxon>
        <taxon>Neisseriales</taxon>
        <taxon>Neisseriaceae</taxon>
        <taxon>Conchiformibius</taxon>
    </lineage>
</organism>
<dbReference type="Proteomes" id="UP000831534">
    <property type="component" value="Chromosome"/>
</dbReference>
<dbReference type="GO" id="GO:0032259">
    <property type="term" value="P:methylation"/>
    <property type="evidence" value="ECO:0007669"/>
    <property type="project" value="UniProtKB-KW"/>
</dbReference>
<dbReference type="Gene3D" id="3.40.50.150">
    <property type="entry name" value="Vaccinia Virus protein VP39"/>
    <property type="match status" value="1"/>
</dbReference>
<dbReference type="InterPro" id="IPR029063">
    <property type="entry name" value="SAM-dependent_MTases_sf"/>
</dbReference>
<name>A0ABD8B6X1_9NEIS</name>
<gene>
    <name evidence="1" type="ORF">LVJ77_08220</name>
</gene>
<keyword evidence="1" id="KW-0489">Methyltransferase</keyword>
<reference evidence="1 2" key="1">
    <citation type="journal article" date="2022" name="Res Sq">
        <title>Evolution of multicellular longitudinally dividing oral cavity symbionts (Neisseriaceae).</title>
        <authorList>
            <person name="Nyongesa S."/>
            <person name="Weber P."/>
            <person name="Bernet E."/>
            <person name="Pullido F."/>
            <person name="Nieckarz M."/>
            <person name="Delaby M."/>
            <person name="Nieves C."/>
            <person name="Viehboeck T."/>
            <person name="Krause N."/>
            <person name="Rivera-Millot A."/>
            <person name="Nakamura A."/>
            <person name="Vischer N."/>
            <person name="VanNieuwenhze M."/>
            <person name="Brun Y."/>
            <person name="Cava F."/>
            <person name="Bulgheresi S."/>
            <person name="Veyrier F."/>
        </authorList>
    </citation>
    <scope>NUCLEOTIDE SEQUENCE [LARGE SCALE GENOMIC DNA]</scope>
    <source>
        <strain evidence="1 2">17694</strain>
    </source>
</reference>
<evidence type="ECO:0000313" key="2">
    <source>
        <dbReference type="Proteomes" id="UP000831534"/>
    </source>
</evidence>
<keyword evidence="1" id="KW-0808">Transferase</keyword>
<dbReference type="RefSeq" id="WP_027009521.1">
    <property type="nucleotide sequence ID" value="NZ_CP091521.1"/>
</dbReference>
<evidence type="ECO:0000313" key="1">
    <source>
        <dbReference type="EMBL" id="XHH49745.1"/>
    </source>
</evidence>
<dbReference type="GO" id="GO:0008168">
    <property type="term" value="F:methyltransferase activity"/>
    <property type="evidence" value="ECO:0007669"/>
    <property type="project" value="UniProtKB-KW"/>
</dbReference>
<dbReference type="SUPFAM" id="SSF53335">
    <property type="entry name" value="S-adenosyl-L-methionine-dependent methyltransferases"/>
    <property type="match status" value="1"/>
</dbReference>
<proteinExistence type="predicted"/>
<dbReference type="EC" id="2.1.1.-" evidence="1"/>
<protein>
    <submittedName>
        <fullName evidence="1">Class I SAM-dependent methyltransferase</fullName>
        <ecNumber evidence="1">2.1.1.-</ecNumber>
    </submittedName>
</protein>
<sequence>MNPDTYAVHRHLAHTMNERLALLKHPPKQIILAGADGDCGRSLLAARFPHARFREYDPRPEFLHDAAQARNHGLLAKLTGKTVAQTCQAVHQTLGLPADMLWANLSLHTAADPVAVFDNWANALQTGGLLFFSHLGIDSLQDVRALLTENGCPCPAPTLRDMHDLGDMMFHHGFCDPVTDTEKLVLTYQSRTALWQDWQTLGLWQALQCPESEQERARALLDQAWDTGALRRLNLETVFGHAVKKAVLADNEREIRFVRPTQHG</sequence>
<accession>A0ABD8B6X1</accession>
<dbReference type="EMBL" id="CP091521">
    <property type="protein sequence ID" value="XHH49745.1"/>
    <property type="molecule type" value="Genomic_DNA"/>
</dbReference>
<dbReference type="AlphaFoldDB" id="A0ABD8B6X1"/>